<dbReference type="InterPro" id="IPR002114">
    <property type="entry name" value="PTS_HPr_Ser_P_site"/>
</dbReference>
<keyword evidence="4" id="KW-1185">Reference proteome</keyword>
<dbReference type="InterPro" id="IPR000032">
    <property type="entry name" value="HPr-like"/>
</dbReference>
<name>A0A1Q8Q9G4_9BACI</name>
<dbReference type="PANTHER" id="PTHR33705">
    <property type="entry name" value="PHOSPHOCARRIER PROTEIN HPR"/>
    <property type="match status" value="1"/>
</dbReference>
<accession>A0A1Q8Q9G4</accession>
<dbReference type="InterPro" id="IPR035895">
    <property type="entry name" value="HPr-like_sf"/>
</dbReference>
<evidence type="ECO:0000313" key="4">
    <source>
        <dbReference type="Proteomes" id="UP000185568"/>
    </source>
</evidence>
<dbReference type="STRING" id="1714264.BTO30_00710"/>
<dbReference type="NCBIfam" id="TIGR01003">
    <property type="entry name" value="PTS_HPr_family"/>
    <property type="match status" value="1"/>
</dbReference>
<comment type="caution">
    <text evidence="3">The sequence shown here is derived from an EMBL/GenBank/DDBJ whole genome shotgun (WGS) entry which is preliminary data.</text>
</comment>
<evidence type="ECO:0000256" key="1">
    <source>
        <dbReference type="ARBA" id="ARBA00010736"/>
    </source>
</evidence>
<dbReference type="CDD" id="cd00367">
    <property type="entry name" value="PTS-HPr_like"/>
    <property type="match status" value="1"/>
</dbReference>
<gene>
    <name evidence="3" type="ORF">BTO30_00710</name>
</gene>
<dbReference type="EMBL" id="MSDU01000003">
    <property type="protein sequence ID" value="OLN23977.1"/>
    <property type="molecule type" value="Genomic_DNA"/>
</dbReference>
<dbReference type="InterPro" id="IPR050399">
    <property type="entry name" value="HPr"/>
</dbReference>
<protein>
    <submittedName>
        <fullName evidence="3">Phosphocarrier protein Chr</fullName>
    </submittedName>
</protein>
<evidence type="ECO:0000259" key="2">
    <source>
        <dbReference type="PROSITE" id="PS51350"/>
    </source>
</evidence>
<dbReference type="Proteomes" id="UP000185568">
    <property type="component" value="Unassembled WGS sequence"/>
</dbReference>
<dbReference type="OrthoDB" id="9809047at2"/>
<dbReference type="PANTHER" id="PTHR33705:SF5">
    <property type="entry name" value="HPR-LIKE PROTEIN CRH"/>
    <property type="match status" value="1"/>
</dbReference>
<dbReference type="RefSeq" id="WP_075396794.1">
    <property type="nucleotide sequence ID" value="NZ_MSDU01000003.1"/>
</dbReference>
<comment type="similarity">
    <text evidence="1">Belongs to the HPr family.</text>
</comment>
<dbReference type="Pfam" id="PF00381">
    <property type="entry name" value="PTS-HPr"/>
    <property type="match status" value="1"/>
</dbReference>
<proteinExistence type="inferred from homology"/>
<dbReference type="NCBIfam" id="NF010354">
    <property type="entry name" value="PRK13782.1"/>
    <property type="match status" value="1"/>
</dbReference>
<dbReference type="SUPFAM" id="SSF55594">
    <property type="entry name" value="HPr-like"/>
    <property type="match status" value="1"/>
</dbReference>
<dbReference type="Gene3D" id="3.30.1340.10">
    <property type="entry name" value="HPr-like"/>
    <property type="match status" value="1"/>
</dbReference>
<dbReference type="PROSITE" id="PS00589">
    <property type="entry name" value="PTS_HPR_SER"/>
    <property type="match status" value="1"/>
</dbReference>
<sequence>MVEKTVNVQLKSGLQARPAALFVQEANRFNAEIFLEKEGKKINAKSIMGIMSLALGRGTDVIISAEGRDAEEAVETLAELVEREEWV</sequence>
<dbReference type="PROSITE" id="PS51350">
    <property type="entry name" value="PTS_HPR_DOM"/>
    <property type="match status" value="1"/>
</dbReference>
<evidence type="ECO:0000313" key="3">
    <source>
        <dbReference type="EMBL" id="OLN23977.1"/>
    </source>
</evidence>
<dbReference type="PRINTS" id="PR00107">
    <property type="entry name" value="PHOSPHOCPHPR"/>
</dbReference>
<organism evidence="3 4">
    <name type="scientific">Domibacillus antri</name>
    <dbReference type="NCBI Taxonomy" id="1714264"/>
    <lineage>
        <taxon>Bacteria</taxon>
        <taxon>Bacillati</taxon>
        <taxon>Bacillota</taxon>
        <taxon>Bacilli</taxon>
        <taxon>Bacillales</taxon>
        <taxon>Bacillaceae</taxon>
        <taxon>Domibacillus</taxon>
    </lineage>
</organism>
<reference evidence="3 4" key="1">
    <citation type="submission" date="2016-12" db="EMBL/GenBank/DDBJ databases">
        <title>Domibacillus antri genome sequencing.</title>
        <authorList>
            <person name="Verma A."/>
            <person name="Krishnamurthi S."/>
        </authorList>
    </citation>
    <scope>NUCLEOTIDE SEQUENCE [LARGE SCALE GENOMIC DNA]</scope>
    <source>
        <strain evidence="3 4">XD80</strain>
    </source>
</reference>
<dbReference type="AlphaFoldDB" id="A0A1Q8Q9G4"/>
<feature type="domain" description="HPr" evidence="2">
    <location>
        <begin position="1"/>
        <end position="87"/>
    </location>
</feature>